<dbReference type="GO" id="GO:0005737">
    <property type="term" value="C:cytoplasm"/>
    <property type="evidence" value="ECO:0007669"/>
    <property type="project" value="UniProtKB-SubCell"/>
</dbReference>
<dbReference type="InterPro" id="IPR036872">
    <property type="entry name" value="CH_dom_sf"/>
</dbReference>
<dbReference type="FunFam" id="1.10.418.10:FF:000035">
    <property type="entry name" value="girdin isoform X1"/>
    <property type="match status" value="1"/>
</dbReference>
<feature type="region of interest" description="Disordered" evidence="7">
    <location>
        <begin position="790"/>
        <end position="813"/>
    </location>
</feature>
<accession>A0A6J2VXB5</accession>
<keyword evidence="2" id="KW-0963">Cytoplasm</keyword>
<comment type="similarity">
    <text evidence="5">Belongs to the CCDC88 family.</text>
</comment>
<name>A0A6J2VXB5_CHACN</name>
<feature type="compositionally biased region" description="Polar residues" evidence="7">
    <location>
        <begin position="1310"/>
        <end position="1331"/>
    </location>
</feature>
<dbReference type="InterPro" id="IPR001715">
    <property type="entry name" value="CH_dom"/>
</dbReference>
<proteinExistence type="inferred from homology"/>
<dbReference type="Gene3D" id="1.10.418.10">
    <property type="entry name" value="Calponin-like domain"/>
    <property type="match status" value="1"/>
</dbReference>
<feature type="compositionally biased region" description="Polar residues" evidence="7">
    <location>
        <begin position="1215"/>
        <end position="1228"/>
    </location>
</feature>
<feature type="region of interest" description="Disordered" evidence="7">
    <location>
        <begin position="1277"/>
        <end position="1470"/>
    </location>
</feature>
<feature type="region of interest" description="Disordered" evidence="7">
    <location>
        <begin position="434"/>
        <end position="454"/>
    </location>
</feature>
<feature type="compositionally biased region" description="Polar residues" evidence="7">
    <location>
        <begin position="1378"/>
        <end position="1403"/>
    </location>
</feature>
<dbReference type="PROSITE" id="PS50021">
    <property type="entry name" value="CH"/>
    <property type="match status" value="1"/>
</dbReference>
<dbReference type="InParanoid" id="A0A6J2VXB5"/>
<feature type="compositionally biased region" description="Polar residues" evidence="7">
    <location>
        <begin position="219"/>
        <end position="245"/>
    </location>
</feature>
<evidence type="ECO:0000313" key="9">
    <source>
        <dbReference type="Proteomes" id="UP000504632"/>
    </source>
</evidence>
<dbReference type="GO" id="GO:0051959">
    <property type="term" value="F:dynein light intermediate chain binding"/>
    <property type="evidence" value="ECO:0007669"/>
    <property type="project" value="TreeGrafter"/>
</dbReference>
<dbReference type="GO" id="GO:0005813">
    <property type="term" value="C:centrosome"/>
    <property type="evidence" value="ECO:0007669"/>
    <property type="project" value="TreeGrafter"/>
</dbReference>
<feature type="compositionally biased region" description="Polar residues" evidence="7">
    <location>
        <begin position="436"/>
        <end position="446"/>
    </location>
</feature>
<dbReference type="SUPFAM" id="SSF116907">
    <property type="entry name" value="Hook domain"/>
    <property type="match status" value="1"/>
</dbReference>
<feature type="region of interest" description="Disordered" evidence="7">
    <location>
        <begin position="593"/>
        <end position="616"/>
    </location>
</feature>
<feature type="region of interest" description="Disordered" evidence="7">
    <location>
        <begin position="1515"/>
        <end position="1542"/>
    </location>
</feature>
<feature type="compositionally biased region" description="Basic and acidic residues" evidence="7">
    <location>
        <begin position="1277"/>
        <end position="1297"/>
    </location>
</feature>
<keyword evidence="3" id="KW-0344">Guanine-nucleotide releasing factor</keyword>
<dbReference type="GO" id="GO:0030705">
    <property type="term" value="P:cytoskeleton-dependent intracellular transport"/>
    <property type="evidence" value="ECO:0007669"/>
    <property type="project" value="InterPro"/>
</dbReference>
<evidence type="ECO:0000256" key="7">
    <source>
        <dbReference type="SAM" id="MobiDB-lite"/>
    </source>
</evidence>
<feature type="coiled-coil region" evidence="6">
    <location>
        <begin position="951"/>
        <end position="1160"/>
    </location>
</feature>
<feature type="region of interest" description="Disordered" evidence="7">
    <location>
        <begin position="1184"/>
        <end position="1235"/>
    </location>
</feature>
<evidence type="ECO:0000313" key="10">
    <source>
        <dbReference type="RefSeq" id="XP_030637695.1"/>
    </source>
</evidence>
<dbReference type="RefSeq" id="XP_030637695.1">
    <property type="nucleotide sequence ID" value="XM_030781835.1"/>
</dbReference>
<evidence type="ECO:0000256" key="5">
    <source>
        <dbReference type="ARBA" id="ARBA00061299"/>
    </source>
</evidence>
<evidence type="ECO:0000256" key="2">
    <source>
        <dbReference type="ARBA" id="ARBA00022490"/>
    </source>
</evidence>
<organism evidence="9 10">
    <name type="scientific">Chanos chanos</name>
    <name type="common">Milkfish</name>
    <name type="synonym">Mugil chanos</name>
    <dbReference type="NCBI Taxonomy" id="29144"/>
    <lineage>
        <taxon>Eukaryota</taxon>
        <taxon>Metazoa</taxon>
        <taxon>Chordata</taxon>
        <taxon>Craniata</taxon>
        <taxon>Vertebrata</taxon>
        <taxon>Euteleostomi</taxon>
        <taxon>Actinopterygii</taxon>
        <taxon>Neopterygii</taxon>
        <taxon>Teleostei</taxon>
        <taxon>Ostariophysi</taxon>
        <taxon>Gonorynchiformes</taxon>
        <taxon>Chanidae</taxon>
        <taxon>Chanos</taxon>
    </lineage>
</organism>
<evidence type="ECO:0000256" key="1">
    <source>
        <dbReference type="ARBA" id="ARBA00004496"/>
    </source>
</evidence>
<gene>
    <name evidence="10" type="primary">ccdc88aa</name>
</gene>
<feature type="compositionally biased region" description="Basic and acidic residues" evidence="7">
    <location>
        <begin position="1452"/>
        <end position="1463"/>
    </location>
</feature>
<evidence type="ECO:0000256" key="4">
    <source>
        <dbReference type="ARBA" id="ARBA00023054"/>
    </source>
</evidence>
<dbReference type="GeneID" id="115818462"/>
<evidence type="ECO:0000256" key="6">
    <source>
        <dbReference type="SAM" id="Coils"/>
    </source>
</evidence>
<dbReference type="PANTHER" id="PTHR18947">
    <property type="entry name" value="HOOK PROTEINS"/>
    <property type="match status" value="1"/>
</dbReference>
<keyword evidence="4 6" id="KW-0175">Coiled coil</keyword>
<reference evidence="10" key="1">
    <citation type="submission" date="2025-08" db="UniProtKB">
        <authorList>
            <consortium name="RefSeq"/>
        </authorList>
    </citation>
    <scope>IDENTIFICATION</scope>
</reference>
<dbReference type="OrthoDB" id="10254988at2759"/>
<comment type="subcellular location">
    <subcellularLocation>
        <location evidence="1">Cytoplasm</location>
    </subcellularLocation>
</comment>
<dbReference type="PANTHER" id="PTHR18947:SF30">
    <property type="entry name" value="GIRDIN"/>
    <property type="match status" value="1"/>
</dbReference>
<feature type="region of interest" description="Disordered" evidence="7">
    <location>
        <begin position="217"/>
        <end position="245"/>
    </location>
</feature>
<dbReference type="GO" id="GO:0005085">
    <property type="term" value="F:guanyl-nucleotide exchange factor activity"/>
    <property type="evidence" value="ECO:0007669"/>
    <property type="project" value="UniProtKB-KW"/>
</dbReference>
<feature type="domain" description="Calponin-homology (CH)" evidence="8">
    <location>
        <begin position="11"/>
        <end position="130"/>
    </location>
</feature>
<sequence>MESEVLPILEQFMLTPLVTWVKTCGQMSAQDGNTLSEYTELVDGIYLNKIMDQINPNPATQDVRKVNSDAVQRSQNLSVLVHRIRTYYQETLRQLIMMPLPNVMVLGRTPFCEQSLDEMRRLLLLLLGCAVQCEKKEDYIEKIQTLEFDTKAAIASHIQEVTHSQENVFDLHWLDVSDLCPEELVSMSRTMAVHLSHLLDQRDKQLETIMELTQERESVQTAEFASDEPTTPAESSRAHQSVSHQQLAVELADSKARIRRLRQELEEKSEQLLDCRQELDNMGVEFKRIQQENVLLLSDARAVRTYRDELDALREKALKADKLESEVGRYRDKLHNMEFYRAKVEELKEDNQVLLETKSMLEEQLESSRARSEKSHHLEKHTLQLQARLHDMEEERALDKRRIEELLEENVALELAQRRTLDESLHLGWELEQLSKDPQTTSPTEQKSLDQEVTESTCSRLLRLEQENRSLLKTLQELRRARSPSEGGRNTSLTQEVRNTTISVCYSSQTSPNTHALQEEQQMIAFTKRISCPESNLQALKAENQKLSQMLEDMNRKVQNLEAQLQDLEAENQSLQGNVEELRISSRRLEQLETENRAMEQENSQLERDKGRLEKENRRLRQRAEIQEATLDSSSLRQAGLEKENRALAKEVATLRETHTRTKELETENKELLKQAAIDKRTLATLREELVSERLKTQQRENDLEKLTHELDRMGLNQERLLGDQETADHSRFKMLEMELESSLKRSLEIKEEKIAALEARLQESSSLNQQLRHELKTVKQNYEALLQREEEERAGGTSPPQAVREWQKESQETTRELLRVKDRLIEVERNNATLQAERQSLHTQLKQVQAQSGGLNAQIVALQRQTASLQESNTALQTQNAQLQVEKSALNSQSASLMAQNSQLQRLQFSAEGEKESAVRDRDDLRTVNELLLRDHERLTALHEKQAAEYEALINKHADLKTSHRSLELEHRSLEDRYNTLLQQKAQLEGLQKVLREEQERMQQVTKEHREAAAECQRLRDEKDWLNQTYQKLLTDNEVLQADHKNLKSVLNCIKLEQTRLESELSQLKEQYQQLDISCTKLTNQCELLTQLKGNLEEENRHLLDQIQSLMLQNRTLLEQTMESKDLFHVEQRQYIDKLNELRRQKEKLEEKIMDQYKFYDPSPPRRRGNWIALKMKKLMKSRSRERVRSLTPPARSESCEGLPELHCHDNGSFVGSQGSVESGSNSLHDDALSPKRSSTLKMFRVIRGKPREKDKVRSFFRRSLSLNDLHHHAEGHSDGDLHHHAEGHLDGDLKPLEGQTEWDERSELQTSSFSHTTKMSMNHPPSSVNHLHRSTDDPKPRVRAKGKESRTETPPSGPRDNHQVQDAAEADGLESRAQSESSGEFSLSAENEAWSNGSSPIQEPPSRRPSDPSPPDRPPPKDAGKRQGSCSSGHGLWRSNTVRAAAGQGAERRKELRKTESVRVYSSSPKILLQTQSKSSSISGCLDCFATPLRREGRAGAIEMPATLPRASSVISTSEGASRRASFHSTGSGRSVAPSPSKCCRGSQGLEVPVPLNEFPGKVVADGCPLVEEEPLFGTTFTIDSVFTDTIFSEHVRCGHNDQTVLCLNTSLVHNITAMPAKLGPHETTVLHDGVSKSQNGGPCSGQQDDLTIKDFTTANHKTVSDQCVNPSSENKQSVVA</sequence>
<dbReference type="Proteomes" id="UP000504632">
    <property type="component" value="Chromosome 8"/>
</dbReference>
<dbReference type="Pfam" id="PF19047">
    <property type="entry name" value="HOOK_N"/>
    <property type="match status" value="1"/>
</dbReference>
<feature type="compositionally biased region" description="Polar residues" evidence="7">
    <location>
        <begin position="1430"/>
        <end position="1444"/>
    </location>
</feature>
<evidence type="ECO:0000259" key="8">
    <source>
        <dbReference type="PROSITE" id="PS50021"/>
    </source>
</evidence>
<keyword evidence="9" id="KW-1185">Reference proteome</keyword>
<dbReference type="CTD" id="100329473"/>
<dbReference type="GO" id="GO:0031122">
    <property type="term" value="P:cytoplasmic microtubule organization"/>
    <property type="evidence" value="ECO:0007669"/>
    <property type="project" value="TreeGrafter"/>
</dbReference>
<protein>
    <submittedName>
        <fullName evidence="10">Girdin</fullName>
    </submittedName>
</protein>
<evidence type="ECO:0000256" key="3">
    <source>
        <dbReference type="ARBA" id="ARBA00022658"/>
    </source>
</evidence>
<dbReference type="GO" id="GO:0008017">
    <property type="term" value="F:microtubule binding"/>
    <property type="evidence" value="ECO:0007669"/>
    <property type="project" value="TreeGrafter"/>
</dbReference>
<dbReference type="GO" id="GO:0007165">
    <property type="term" value="P:signal transduction"/>
    <property type="evidence" value="ECO:0007669"/>
    <property type="project" value="UniProtKB-ARBA"/>
</dbReference>
<dbReference type="InterPro" id="IPR043936">
    <property type="entry name" value="HOOK_N"/>
</dbReference>
<feature type="compositionally biased region" description="Basic and acidic residues" evidence="7">
    <location>
        <begin position="1335"/>
        <end position="1353"/>
    </location>
</feature>